<feature type="domain" description="Coenzyme PQQ synthesis protein F-like C-terminal lobe" evidence="3">
    <location>
        <begin position="144"/>
        <end position="236"/>
    </location>
</feature>
<evidence type="ECO:0000313" key="5">
    <source>
        <dbReference type="Proteomes" id="UP001148018"/>
    </source>
</evidence>
<name>A0A9Q0I041_9TELE</name>
<proteinExistence type="predicted"/>
<evidence type="ECO:0000313" key="4">
    <source>
        <dbReference type="EMBL" id="KAJ3581232.1"/>
    </source>
</evidence>
<dbReference type="SUPFAM" id="SSF63411">
    <property type="entry name" value="LuxS/MPP-like metallohydrolase"/>
    <property type="match status" value="2"/>
</dbReference>
<keyword evidence="1" id="KW-0479">Metal-binding</keyword>
<protein>
    <recommendedName>
        <fullName evidence="6">Peptidase M16 C-terminal domain-containing protein</fullName>
    </recommendedName>
</protein>
<dbReference type="Pfam" id="PF22456">
    <property type="entry name" value="PqqF-like_C_4"/>
    <property type="match status" value="1"/>
</dbReference>
<keyword evidence="5" id="KW-1185">Reference proteome</keyword>
<sequence length="303" mass="34435">MLVNLLSHSLAEPAYEADVAQLEYKLVAGEHGLVLKIRGFNHKLSHVCGAAEEEDVRLLMLEESRWSVVDLYQALAAGLTPDQLMEFSRSFKAQLYVEGLVQGNVTSAYVTEVFQLPGQHHVCKVRSLNKGDANSEVTVYYQMHMEEPCFDFLRTKETLGYHVYPTCRNTSGILGFSVTVETQATKFSTETVELKIEEFLSSFGKKLSALGDHVTALVRLKEYEDTHLGEEVDRHWAEVVTQQYIYDRLICALKQMSREDLVSWYRELRAPDRPRLSVHMAAATAIMDIPAFTRTLTLLPYHK</sequence>
<dbReference type="AlphaFoldDB" id="A0A9Q0I041"/>
<dbReference type="Gene3D" id="3.30.830.10">
    <property type="entry name" value="Metalloenzyme, LuxS/M16 peptidase-like"/>
    <property type="match status" value="3"/>
</dbReference>
<feature type="domain" description="Peptidase M16 middle/third" evidence="2">
    <location>
        <begin position="1"/>
        <end position="47"/>
    </location>
</feature>
<dbReference type="InterPro" id="IPR011249">
    <property type="entry name" value="Metalloenz_LuxS/M16"/>
</dbReference>
<dbReference type="InterPro" id="IPR050626">
    <property type="entry name" value="Peptidase_M16"/>
</dbReference>
<comment type="caution">
    <text evidence="4">The sequence shown here is derived from an EMBL/GenBank/DDBJ whole genome shotgun (WGS) entry which is preliminary data.</text>
</comment>
<evidence type="ECO:0000256" key="1">
    <source>
        <dbReference type="ARBA" id="ARBA00022723"/>
    </source>
</evidence>
<reference evidence="4" key="1">
    <citation type="submission" date="2022-07" db="EMBL/GenBank/DDBJ databases">
        <title>Chromosome-level genome of Muraenolepis orangiensis.</title>
        <authorList>
            <person name="Kim J."/>
        </authorList>
    </citation>
    <scope>NUCLEOTIDE SEQUENCE</scope>
    <source>
        <strain evidence="4">KU_S4_2022</strain>
        <tissue evidence="4">Muscle</tissue>
    </source>
</reference>
<dbReference type="InterPro" id="IPR054734">
    <property type="entry name" value="PqqF-like_C_4"/>
</dbReference>
<dbReference type="GO" id="GO:0046872">
    <property type="term" value="F:metal ion binding"/>
    <property type="evidence" value="ECO:0007669"/>
    <property type="project" value="UniProtKB-KW"/>
</dbReference>
<evidence type="ECO:0000259" key="2">
    <source>
        <dbReference type="Pfam" id="PF16187"/>
    </source>
</evidence>
<dbReference type="PANTHER" id="PTHR43690:SF18">
    <property type="entry name" value="INSULIN-DEGRADING ENZYME-RELATED"/>
    <property type="match status" value="1"/>
</dbReference>
<gene>
    <name evidence="4" type="ORF">NHX12_016882</name>
</gene>
<dbReference type="InterPro" id="IPR032632">
    <property type="entry name" value="Peptidase_M16_M"/>
</dbReference>
<dbReference type="EMBL" id="JANIIK010003272">
    <property type="protein sequence ID" value="KAJ3581232.1"/>
    <property type="molecule type" value="Genomic_DNA"/>
</dbReference>
<feature type="non-terminal residue" evidence="4">
    <location>
        <position position="1"/>
    </location>
</feature>
<dbReference type="Proteomes" id="UP001148018">
    <property type="component" value="Unassembled WGS sequence"/>
</dbReference>
<dbReference type="Pfam" id="PF16187">
    <property type="entry name" value="Peptidase_M16_M"/>
    <property type="match status" value="1"/>
</dbReference>
<dbReference type="OrthoDB" id="4953at2759"/>
<dbReference type="PANTHER" id="PTHR43690">
    <property type="entry name" value="NARDILYSIN"/>
    <property type="match status" value="1"/>
</dbReference>
<organism evidence="4 5">
    <name type="scientific">Muraenolepis orangiensis</name>
    <name type="common">Patagonian moray cod</name>
    <dbReference type="NCBI Taxonomy" id="630683"/>
    <lineage>
        <taxon>Eukaryota</taxon>
        <taxon>Metazoa</taxon>
        <taxon>Chordata</taxon>
        <taxon>Craniata</taxon>
        <taxon>Vertebrata</taxon>
        <taxon>Euteleostomi</taxon>
        <taxon>Actinopterygii</taxon>
        <taxon>Neopterygii</taxon>
        <taxon>Teleostei</taxon>
        <taxon>Neoteleostei</taxon>
        <taxon>Acanthomorphata</taxon>
        <taxon>Zeiogadaria</taxon>
        <taxon>Gadariae</taxon>
        <taxon>Gadiformes</taxon>
        <taxon>Muraenolepidoidei</taxon>
        <taxon>Muraenolepididae</taxon>
        <taxon>Muraenolepis</taxon>
    </lineage>
</organism>
<evidence type="ECO:0000259" key="3">
    <source>
        <dbReference type="Pfam" id="PF22456"/>
    </source>
</evidence>
<accession>A0A9Q0I041</accession>
<evidence type="ECO:0008006" key="6">
    <source>
        <dbReference type="Google" id="ProtNLM"/>
    </source>
</evidence>